<evidence type="ECO:0000256" key="2">
    <source>
        <dbReference type="SAM" id="Phobius"/>
    </source>
</evidence>
<evidence type="ECO:0000256" key="1">
    <source>
        <dbReference type="SAM" id="MobiDB-lite"/>
    </source>
</evidence>
<dbReference type="AlphaFoldDB" id="A0AAD2FGH9"/>
<organism evidence="3 4">
    <name type="scientific">Cylindrotheca closterium</name>
    <dbReference type="NCBI Taxonomy" id="2856"/>
    <lineage>
        <taxon>Eukaryota</taxon>
        <taxon>Sar</taxon>
        <taxon>Stramenopiles</taxon>
        <taxon>Ochrophyta</taxon>
        <taxon>Bacillariophyta</taxon>
        <taxon>Bacillariophyceae</taxon>
        <taxon>Bacillariophycidae</taxon>
        <taxon>Bacillariales</taxon>
        <taxon>Bacillariaceae</taxon>
        <taxon>Cylindrotheca</taxon>
    </lineage>
</organism>
<protein>
    <submittedName>
        <fullName evidence="3">Uncharacterized protein</fullName>
    </submittedName>
</protein>
<feature type="region of interest" description="Disordered" evidence="1">
    <location>
        <begin position="40"/>
        <end position="75"/>
    </location>
</feature>
<dbReference type="Proteomes" id="UP001295423">
    <property type="component" value="Unassembled WGS sequence"/>
</dbReference>
<feature type="transmembrane region" description="Helical" evidence="2">
    <location>
        <begin position="86"/>
        <end position="107"/>
    </location>
</feature>
<accession>A0AAD2FGH9</accession>
<name>A0AAD2FGH9_9STRA</name>
<evidence type="ECO:0000313" key="4">
    <source>
        <dbReference type="Proteomes" id="UP001295423"/>
    </source>
</evidence>
<keyword evidence="2" id="KW-0472">Membrane</keyword>
<keyword evidence="2" id="KW-1133">Transmembrane helix</keyword>
<sequence>MGGHSAWRKRVENGELAIKSGGAIARHRPRWGRKGEDLKLNRKGNIAGGNPKKMMKKKKKKKNYGKHIDHQEEIEKELPETSPMRILIIAGVTIVSLSFFAMLRYLFQLLWLP</sequence>
<feature type="compositionally biased region" description="Basic and acidic residues" evidence="1">
    <location>
        <begin position="66"/>
        <end position="75"/>
    </location>
</feature>
<gene>
    <name evidence="3" type="ORF">CYCCA115_LOCUS6244</name>
</gene>
<keyword evidence="2" id="KW-0812">Transmembrane</keyword>
<keyword evidence="4" id="KW-1185">Reference proteome</keyword>
<feature type="compositionally biased region" description="Basic residues" evidence="1">
    <location>
        <begin position="53"/>
        <end position="65"/>
    </location>
</feature>
<evidence type="ECO:0000313" key="3">
    <source>
        <dbReference type="EMBL" id="CAJ1938709.1"/>
    </source>
</evidence>
<dbReference type="EMBL" id="CAKOGP040000757">
    <property type="protein sequence ID" value="CAJ1938709.1"/>
    <property type="molecule type" value="Genomic_DNA"/>
</dbReference>
<reference evidence="3" key="1">
    <citation type="submission" date="2023-08" db="EMBL/GenBank/DDBJ databases">
        <authorList>
            <person name="Audoor S."/>
            <person name="Bilcke G."/>
        </authorList>
    </citation>
    <scope>NUCLEOTIDE SEQUENCE</scope>
</reference>
<comment type="caution">
    <text evidence="3">The sequence shown here is derived from an EMBL/GenBank/DDBJ whole genome shotgun (WGS) entry which is preliminary data.</text>
</comment>
<proteinExistence type="predicted"/>